<gene>
    <name evidence="5" type="ORF">T552_00066</name>
</gene>
<dbReference type="InterPro" id="IPR017901">
    <property type="entry name" value="C-CAP_CF_C-like"/>
</dbReference>
<dbReference type="InterPro" id="IPR036223">
    <property type="entry name" value="CAP_C_sf"/>
</dbReference>
<dbReference type="GO" id="GO:0000935">
    <property type="term" value="C:division septum"/>
    <property type="evidence" value="ECO:0007669"/>
    <property type="project" value="EnsemblFungi"/>
</dbReference>
<dbReference type="GO" id="GO:0042802">
    <property type="term" value="F:identical protein binding"/>
    <property type="evidence" value="ECO:0007669"/>
    <property type="project" value="EnsemblFungi"/>
</dbReference>
<dbReference type="RefSeq" id="XP_018227538.1">
    <property type="nucleotide sequence ID" value="XM_018368688.1"/>
</dbReference>
<evidence type="ECO:0000256" key="3">
    <source>
        <dbReference type="ARBA" id="ARBA00072052"/>
    </source>
</evidence>
<evidence type="ECO:0000256" key="2">
    <source>
        <dbReference type="ARBA" id="ARBA00054756"/>
    </source>
</evidence>
<dbReference type="InterPro" id="IPR001837">
    <property type="entry name" value="Adenylate_cyclase-assoc_CAP"/>
</dbReference>
<dbReference type="GO" id="GO:0030836">
    <property type="term" value="P:positive regulation of actin filament depolymerization"/>
    <property type="evidence" value="ECO:0007669"/>
    <property type="project" value="EnsemblFungi"/>
</dbReference>
<dbReference type="GO" id="GO:0010619">
    <property type="term" value="P:adenylate cyclase-activating glucose-activated G protein-coupled receptor signaling pathway"/>
    <property type="evidence" value="ECO:0007669"/>
    <property type="project" value="EnsemblFungi"/>
</dbReference>
<dbReference type="SMART" id="SM00673">
    <property type="entry name" value="CARP"/>
    <property type="match status" value="2"/>
</dbReference>
<dbReference type="Gene3D" id="2.160.20.70">
    <property type="match status" value="1"/>
</dbReference>
<dbReference type="Pfam" id="PF08603">
    <property type="entry name" value="CAP_C"/>
    <property type="match status" value="1"/>
</dbReference>
<dbReference type="InterPro" id="IPR016098">
    <property type="entry name" value="CAP/MinC_C"/>
</dbReference>
<keyword evidence="6" id="KW-1185">Reference proteome</keyword>
<dbReference type="InterPro" id="IPR053950">
    <property type="entry name" value="CAP_N"/>
</dbReference>
<dbReference type="InterPro" id="IPR006599">
    <property type="entry name" value="CARP_motif"/>
</dbReference>
<sequence>MISNLYATREKDMEKNLHSLVKRFEKVANRLEKVLGIAIEAEEGSRDEEKSVEAEFNAFFIPIMKEYLCFSEKLDEKVMEQAQCVMEAFEMHGEFIKKGTCMEKPDFSSTEFQTLIKPLQHKIDEVVSIRDKNRGSEMFNHLSMVSEGIAALGWIMVEPTPVLYIGDMKDSAQFYANRILKEKGTVDTKWVYSFINLLTELQSYVKTYYNEGFLWNSNKTNIKDDEGAHNSTVKTEGEEEAVSQDHIAKIEAKGSTSIESVFSELNMGESITKKLRKVDKSQITQECPSYQKQLPVPSNDRLPQISTAEEKKPKLPCKKELVGSRWNIENFEDNQNIVINELETNQTIYIFNCKRCTIHLKGKANTVYIDQLFNCGLIIDTLISGIELTRSTSLEIQISGYTPIITLDQCDNSQIYLSPKCLSIEIITSKSSSINVHALEEENGDYVEHHIPEMLKSTFTNGKLVTGFVEHLG</sequence>
<dbReference type="PANTHER" id="PTHR10652">
    <property type="entry name" value="ADENYLYL CYCLASE-ASSOCIATED PROTEIN"/>
    <property type="match status" value="1"/>
</dbReference>
<dbReference type="GO" id="GO:0090141">
    <property type="term" value="P:positive regulation of mitochondrial fission"/>
    <property type="evidence" value="ECO:0007669"/>
    <property type="project" value="EnsemblFungi"/>
</dbReference>
<dbReference type="GO" id="GO:0003779">
    <property type="term" value="F:actin binding"/>
    <property type="evidence" value="ECO:0007669"/>
    <property type="project" value="EnsemblFungi"/>
</dbReference>
<dbReference type="VEuPathDB" id="FungiDB:T552_00066"/>
<comment type="similarity">
    <text evidence="1">Belongs to the CAP family.</text>
</comment>
<reference evidence="6" key="1">
    <citation type="journal article" date="2016" name="Nat. Commun.">
        <title>Genome analysis of three Pneumocystis species reveals adaptation mechanisms to life exclusively in mammalian hosts.</title>
        <authorList>
            <person name="Ma L."/>
            <person name="Chen Z."/>
            <person name="Huang D.W."/>
            <person name="Kutty G."/>
            <person name="Ishihara M."/>
            <person name="Wang H."/>
            <person name="Abouelleil A."/>
            <person name="Bishop L."/>
            <person name="Davey E."/>
            <person name="Deng R."/>
            <person name="Deng X."/>
            <person name="Fan L."/>
            <person name="Fantoni G."/>
            <person name="Fitzgerald M."/>
            <person name="Gogineni E."/>
            <person name="Goldberg J.M."/>
            <person name="Handley G."/>
            <person name="Hu X."/>
            <person name="Huber C."/>
            <person name="Jiao X."/>
            <person name="Jones K."/>
            <person name="Levin J.Z."/>
            <person name="Liu Y."/>
            <person name="Macdonald P."/>
            <person name="Melnikov A."/>
            <person name="Raley C."/>
            <person name="Sassi M."/>
            <person name="Sherman B.T."/>
            <person name="Song X."/>
            <person name="Sykes S."/>
            <person name="Tran B."/>
            <person name="Walsh L."/>
            <person name="Xia Y."/>
            <person name="Yang J."/>
            <person name="Young S."/>
            <person name="Zeng Q."/>
            <person name="Zheng X."/>
            <person name="Stephens R."/>
            <person name="Nusbaum C."/>
            <person name="Birren B.W."/>
            <person name="Azadi P."/>
            <person name="Lempicki R.A."/>
            <person name="Cuomo C.A."/>
            <person name="Kovacs J.A."/>
        </authorList>
    </citation>
    <scope>NUCLEOTIDE SEQUENCE [LARGE SCALE GENOMIC DNA]</scope>
    <source>
        <strain evidence="6">B80</strain>
    </source>
</reference>
<dbReference type="GO" id="GO:0051014">
    <property type="term" value="P:actin filament severing"/>
    <property type="evidence" value="ECO:0007669"/>
    <property type="project" value="EnsemblFungi"/>
</dbReference>
<evidence type="ECO:0000259" key="4">
    <source>
        <dbReference type="PROSITE" id="PS51329"/>
    </source>
</evidence>
<dbReference type="FunFam" id="1.25.40.330:FF:000001">
    <property type="entry name" value="Adenylyl cyclase-associated protein"/>
    <property type="match status" value="1"/>
</dbReference>
<name>A0A0W4ZST0_PNEC8</name>
<dbReference type="GO" id="GO:0035838">
    <property type="term" value="C:growing cell tip"/>
    <property type="evidence" value="ECO:0007669"/>
    <property type="project" value="EnsemblFungi"/>
</dbReference>
<dbReference type="OrthoDB" id="77251at2759"/>
<dbReference type="PANTHER" id="PTHR10652:SF0">
    <property type="entry name" value="ADENYLYL CYCLASE-ASSOCIATED PROTEIN"/>
    <property type="match status" value="1"/>
</dbReference>
<dbReference type="Gene3D" id="1.25.40.330">
    <property type="entry name" value="Adenylate cyclase-associated CAP, N-terminal domain"/>
    <property type="match status" value="1"/>
</dbReference>
<dbReference type="GO" id="GO:0030833">
    <property type="term" value="P:regulation of actin filament polymerization"/>
    <property type="evidence" value="ECO:0007669"/>
    <property type="project" value="EnsemblFungi"/>
</dbReference>
<feature type="domain" description="C-CAP/cofactor C-like" evidence="4">
    <location>
        <begin position="313"/>
        <end position="453"/>
    </location>
</feature>
<dbReference type="AlphaFoldDB" id="A0A0W4ZST0"/>
<protein>
    <recommendedName>
        <fullName evidence="3">Adenylyl cyclase-associated protein</fullName>
    </recommendedName>
</protein>
<dbReference type="SUPFAM" id="SSF101278">
    <property type="entry name" value="N-terminal domain of adenylylcyclase associated protein, CAP"/>
    <property type="match status" value="1"/>
</dbReference>
<accession>A0A0W4ZST0</accession>
<dbReference type="GO" id="GO:0030479">
    <property type="term" value="C:actin cortical patch"/>
    <property type="evidence" value="ECO:0007669"/>
    <property type="project" value="EnsemblFungi"/>
</dbReference>
<dbReference type="GO" id="GO:0007265">
    <property type="term" value="P:Ras protein signal transduction"/>
    <property type="evidence" value="ECO:0007669"/>
    <property type="project" value="EnsemblFungi"/>
</dbReference>
<dbReference type="PROSITE" id="PS51329">
    <property type="entry name" value="C_CAP_COFACTOR_C"/>
    <property type="match status" value="1"/>
</dbReference>
<dbReference type="GO" id="GO:0046579">
    <property type="term" value="P:positive regulation of Ras protein signal transduction"/>
    <property type="evidence" value="ECO:0007669"/>
    <property type="project" value="EnsemblFungi"/>
</dbReference>
<comment type="caution">
    <text evidence="5">The sequence shown here is derived from an EMBL/GenBank/DDBJ whole genome shotgun (WGS) entry which is preliminary data.</text>
</comment>
<dbReference type="GO" id="GO:0030308">
    <property type="term" value="P:negative regulation of cell growth"/>
    <property type="evidence" value="ECO:0007669"/>
    <property type="project" value="EnsemblFungi"/>
</dbReference>
<evidence type="ECO:0000313" key="6">
    <source>
        <dbReference type="Proteomes" id="UP000054454"/>
    </source>
</evidence>
<dbReference type="GO" id="GO:0019933">
    <property type="term" value="P:cAMP-mediated signaling"/>
    <property type="evidence" value="ECO:0007669"/>
    <property type="project" value="TreeGrafter"/>
</dbReference>
<dbReference type="EMBL" id="LFVZ01000001">
    <property type="protein sequence ID" value="KTW31422.1"/>
    <property type="molecule type" value="Genomic_DNA"/>
</dbReference>
<dbReference type="SUPFAM" id="SSF69340">
    <property type="entry name" value="C-terminal domain of adenylylcyclase associated protein"/>
    <property type="match status" value="1"/>
</dbReference>
<organism evidence="5 6">
    <name type="scientific">Pneumocystis carinii (strain B80)</name>
    <name type="common">Rat pneumocystis pneumonia agent</name>
    <name type="synonym">Pneumocystis carinii f. sp. carinii</name>
    <dbReference type="NCBI Taxonomy" id="1408658"/>
    <lineage>
        <taxon>Eukaryota</taxon>
        <taxon>Fungi</taxon>
        <taxon>Dikarya</taxon>
        <taxon>Ascomycota</taxon>
        <taxon>Taphrinomycotina</taxon>
        <taxon>Pneumocystomycetes</taxon>
        <taxon>Pneumocystaceae</taxon>
        <taxon>Pneumocystis</taxon>
    </lineage>
</organism>
<dbReference type="GO" id="GO:0030042">
    <property type="term" value="P:actin filament depolymerization"/>
    <property type="evidence" value="ECO:0007669"/>
    <property type="project" value="EnsemblFungi"/>
</dbReference>
<comment type="function">
    <text evidence="2">The N-terminal domain binds to adenylyl cyclase, thereby enabling adenylyl cyclase to be activated by upstream regulatory signals, such as Ras. The C-terminal domain is required for normal cellular morphology and growth control.</text>
</comment>
<dbReference type="InterPro" id="IPR036222">
    <property type="entry name" value="CAP_N_sf"/>
</dbReference>
<evidence type="ECO:0000313" key="5">
    <source>
        <dbReference type="EMBL" id="KTW31422.1"/>
    </source>
</evidence>
<proteinExistence type="inferred from homology"/>
<dbReference type="Proteomes" id="UP000054454">
    <property type="component" value="Unassembled WGS sequence"/>
</dbReference>
<dbReference type="Pfam" id="PF21938">
    <property type="entry name" value="CAP_N"/>
    <property type="match status" value="1"/>
</dbReference>
<dbReference type="GO" id="GO:0031138">
    <property type="term" value="P:negative regulation of conjugation with cellular fusion"/>
    <property type="evidence" value="ECO:0007669"/>
    <property type="project" value="EnsemblFungi"/>
</dbReference>
<dbReference type="GO" id="GO:0008179">
    <property type="term" value="F:adenylate cyclase binding"/>
    <property type="evidence" value="ECO:0007669"/>
    <property type="project" value="EnsemblFungi"/>
</dbReference>
<dbReference type="InterPro" id="IPR013912">
    <property type="entry name" value="Adenylate_cyclase-assoc_CAP_C"/>
</dbReference>
<dbReference type="GeneID" id="28934890"/>
<evidence type="ECO:0000256" key="1">
    <source>
        <dbReference type="ARBA" id="ARBA00007659"/>
    </source>
</evidence>